<dbReference type="InterPro" id="IPR044789">
    <property type="entry name" value="Put_A1-4-GlycosylTfrase_plant"/>
</dbReference>
<dbReference type="PANTHER" id="PTHR47213">
    <property type="entry name" value="OS07G0567300 PROTEIN"/>
    <property type="match status" value="1"/>
</dbReference>
<feature type="compositionally biased region" description="Low complexity" evidence="1">
    <location>
        <begin position="10"/>
        <end position="23"/>
    </location>
</feature>
<dbReference type="Proteomes" id="UP000743370">
    <property type="component" value="Unassembled WGS sequence"/>
</dbReference>
<dbReference type="AlphaFoldDB" id="A0A8T0LDM9"/>
<evidence type="ECO:0000313" key="2">
    <source>
        <dbReference type="EMBL" id="KAG2409601.1"/>
    </source>
</evidence>
<organism evidence="2 3">
    <name type="scientific">Phaseolus angularis</name>
    <name type="common">Azuki bean</name>
    <name type="synonym">Vigna angularis</name>
    <dbReference type="NCBI Taxonomy" id="3914"/>
    <lineage>
        <taxon>Eukaryota</taxon>
        <taxon>Viridiplantae</taxon>
        <taxon>Streptophyta</taxon>
        <taxon>Embryophyta</taxon>
        <taxon>Tracheophyta</taxon>
        <taxon>Spermatophyta</taxon>
        <taxon>Magnoliopsida</taxon>
        <taxon>eudicotyledons</taxon>
        <taxon>Gunneridae</taxon>
        <taxon>Pentapetalae</taxon>
        <taxon>rosids</taxon>
        <taxon>fabids</taxon>
        <taxon>Fabales</taxon>
        <taxon>Fabaceae</taxon>
        <taxon>Papilionoideae</taxon>
        <taxon>50 kb inversion clade</taxon>
        <taxon>NPAAA clade</taxon>
        <taxon>indigoferoid/millettioid clade</taxon>
        <taxon>Phaseoleae</taxon>
        <taxon>Vigna</taxon>
    </lineage>
</organism>
<reference evidence="2 3" key="1">
    <citation type="submission" date="2020-05" db="EMBL/GenBank/DDBJ databases">
        <title>Vigna angularis (adzuki bean) Var. LongXiaoDou No. 4 denovo assembly.</title>
        <authorList>
            <person name="Xiang H."/>
        </authorList>
    </citation>
    <scope>NUCLEOTIDE SEQUENCE [LARGE SCALE GENOMIC DNA]</scope>
    <source>
        <tissue evidence="2">Leaf</tissue>
    </source>
</reference>
<dbReference type="EMBL" id="JABFOF010000001">
    <property type="protein sequence ID" value="KAG2409601.1"/>
    <property type="molecule type" value="Genomic_DNA"/>
</dbReference>
<evidence type="ECO:0000256" key="1">
    <source>
        <dbReference type="SAM" id="MobiDB-lite"/>
    </source>
</evidence>
<accession>A0A8T0LDM9</accession>
<protein>
    <submittedName>
        <fullName evidence="2">Uncharacterized protein</fullName>
    </submittedName>
</protein>
<name>A0A8T0LDM9_PHAAN</name>
<dbReference type="PANTHER" id="PTHR47213:SF1">
    <property type="entry name" value="OS07G0567300 PROTEIN"/>
    <property type="match status" value="1"/>
</dbReference>
<comment type="caution">
    <text evidence="2">The sequence shown here is derived from an EMBL/GenBank/DDBJ whole genome shotgun (WGS) entry which is preliminary data.</text>
</comment>
<feature type="region of interest" description="Disordered" evidence="1">
    <location>
        <begin position="1"/>
        <end position="23"/>
    </location>
</feature>
<gene>
    <name evidence="2" type="ORF">HKW66_Vig0002660</name>
</gene>
<evidence type="ECO:0000313" key="3">
    <source>
        <dbReference type="Proteomes" id="UP000743370"/>
    </source>
</evidence>
<proteinExistence type="predicted"/>
<sequence length="216" mass="23929">MDGSSHDSRAPPSSSISSKVGPTSIPNGSLGHFFFGHAKPAGWWWRWSRELGDLNERVLKEGRGKKSSSSVFTLSDIFTFSTIPKSSKNEASYSDHFPHPSFSNSTDLSAVDDPIDEVDFVDETLDPPSPCLNPSPRYYFDPLTASIRRSFLSPPSLRQSRTHNDLPLRSFPDHDPFKAAFASDDVPIDDAVRNMATCITIIENMLLLKNSPLRDG</sequence>